<evidence type="ECO:0000313" key="2">
    <source>
        <dbReference type="EMBL" id="SHG07142.1"/>
    </source>
</evidence>
<protein>
    <submittedName>
        <fullName evidence="2">HEPN domain-containing protein</fullName>
    </submittedName>
</protein>
<gene>
    <name evidence="2" type="ORF">SAMN04488522_104365</name>
</gene>
<dbReference type="STRING" id="288992.SAMN04488522_104365"/>
<keyword evidence="3" id="KW-1185">Reference proteome</keyword>
<dbReference type="Proteomes" id="UP000184287">
    <property type="component" value="Unassembled WGS sequence"/>
</dbReference>
<accession>A0A1M5GUN2</accession>
<proteinExistence type="predicted"/>
<reference evidence="3" key="1">
    <citation type="submission" date="2016-11" db="EMBL/GenBank/DDBJ databases">
        <authorList>
            <person name="Varghese N."/>
            <person name="Submissions S."/>
        </authorList>
    </citation>
    <scope>NUCLEOTIDE SEQUENCE [LARGE SCALE GENOMIC DNA]</scope>
    <source>
        <strain evidence="3">DSM 16990</strain>
    </source>
</reference>
<dbReference type="EMBL" id="FQUQ01000004">
    <property type="protein sequence ID" value="SHG07142.1"/>
    <property type="molecule type" value="Genomic_DNA"/>
</dbReference>
<name>A0A1M5GUN2_9SPHI</name>
<organism evidence="2 3">
    <name type="scientific">Pedobacter caeni</name>
    <dbReference type="NCBI Taxonomy" id="288992"/>
    <lineage>
        <taxon>Bacteria</taxon>
        <taxon>Pseudomonadati</taxon>
        <taxon>Bacteroidota</taxon>
        <taxon>Sphingobacteriia</taxon>
        <taxon>Sphingobacteriales</taxon>
        <taxon>Sphingobacteriaceae</taxon>
        <taxon>Pedobacter</taxon>
    </lineage>
</organism>
<dbReference type="Gene3D" id="1.20.120.330">
    <property type="entry name" value="Nucleotidyltransferases domain 2"/>
    <property type="match status" value="2"/>
</dbReference>
<dbReference type="AlphaFoldDB" id="A0A1M5GUN2"/>
<dbReference type="RefSeq" id="WP_073233044.1">
    <property type="nucleotide sequence ID" value="NZ_FQUQ01000004.1"/>
</dbReference>
<evidence type="ECO:0000259" key="1">
    <source>
        <dbReference type="PROSITE" id="PS50910"/>
    </source>
</evidence>
<dbReference type="SUPFAM" id="SSF81593">
    <property type="entry name" value="Nucleotidyltransferase substrate binding subunit/domain"/>
    <property type="match status" value="1"/>
</dbReference>
<sequence length="569" mass="66243">MDTTIEKNKGQLDELITRLTSLVVIERIYCIEQVDGNNTRTGLIILISDKKNKVLSELTPIFNVVLADYPHYWYRAYFSYIVKDGIKKGNLFFYDTCRPENLLYTNPTSDFILIPEAFDINSLMDKAKRNFQKEMDKINAIKEGALFYYEKGNYPQTAFMVHQQIEITYRAIELFTLGKDKVTHSIRVHQDCVRPHMQDLGNVFNESNAEEDKLMRHLDDAYLAVRYEDGFQIRKEKIVLAIEKAELVYKMVNQIYLDMLKVFEDKHISGTSTEKDKAEEITVPNQLISENDLNSIVEKIALHKGAKRIYCFGKRTYEAERKMLLLNESQHKMHVHYDLLIITEENIEQELYNLQGMNNSEQNTDKFSFVVLTKKQVQKGLEMHQRFLLGALKNGLTLFSNGDDLAELLGEVQYIEQYSKKELDRFLVDWYNRYNNAESFIESANDLSSCESLPAQLSMFNQGLEQLCLGLLQVFIDYKPNRNSLGHLMDLCCSFLSFPEEIFPRTNIEDLELFSTLTDSFNKVRYTGNIDASSNELGIILKRCNLFLEKADEAARKKIKEMKEKQYEL</sequence>
<dbReference type="PROSITE" id="PS50910">
    <property type="entry name" value="HEPN"/>
    <property type="match status" value="1"/>
</dbReference>
<dbReference type="Pfam" id="PF05168">
    <property type="entry name" value="HEPN"/>
    <property type="match status" value="1"/>
</dbReference>
<dbReference type="OrthoDB" id="1321649at2"/>
<evidence type="ECO:0000313" key="3">
    <source>
        <dbReference type="Proteomes" id="UP000184287"/>
    </source>
</evidence>
<feature type="domain" description="HEPN" evidence="1">
    <location>
        <begin position="135"/>
        <end position="255"/>
    </location>
</feature>
<dbReference type="InterPro" id="IPR007842">
    <property type="entry name" value="HEPN_dom"/>
</dbReference>